<dbReference type="InterPro" id="IPR003871">
    <property type="entry name" value="RFA1B/D_OB_1st"/>
</dbReference>
<feature type="domain" description="Replication protein A 70 kDa DNA-binding subunit B/D first OB fold" evidence="1">
    <location>
        <begin position="5"/>
        <end position="107"/>
    </location>
</feature>
<reference evidence="3" key="1">
    <citation type="submission" date="2016-06" db="EMBL/GenBank/DDBJ databases">
        <title>Parallel loss of symbiosis genes in relatives of nitrogen-fixing non-legume Parasponia.</title>
        <authorList>
            <person name="Van Velzen R."/>
            <person name="Holmer R."/>
            <person name="Bu F."/>
            <person name="Rutten L."/>
            <person name="Van Zeijl A."/>
            <person name="Liu W."/>
            <person name="Santuari L."/>
            <person name="Cao Q."/>
            <person name="Sharma T."/>
            <person name="Shen D."/>
            <person name="Roswanjaya Y."/>
            <person name="Wardhani T."/>
            <person name="Kalhor M.S."/>
            <person name="Jansen J."/>
            <person name="Van den Hoogen J."/>
            <person name="Gungor B."/>
            <person name="Hartog M."/>
            <person name="Hontelez J."/>
            <person name="Verver J."/>
            <person name="Yang W.-C."/>
            <person name="Schijlen E."/>
            <person name="Repin R."/>
            <person name="Schilthuizen M."/>
            <person name="Schranz E."/>
            <person name="Heidstra R."/>
            <person name="Miyata K."/>
            <person name="Fedorova E."/>
            <person name="Kohlen W."/>
            <person name="Bisseling T."/>
            <person name="Smit S."/>
            <person name="Geurts R."/>
        </authorList>
    </citation>
    <scope>NUCLEOTIDE SEQUENCE [LARGE SCALE GENOMIC DNA]</scope>
    <source>
        <strain evidence="3">cv. RG33-2</strain>
    </source>
</reference>
<dbReference type="PANTHER" id="PTHR47165:SF4">
    <property type="entry name" value="OS03G0429900 PROTEIN"/>
    <property type="match status" value="1"/>
</dbReference>
<dbReference type="InParanoid" id="A0A2P5DB41"/>
<dbReference type="EMBL" id="JXTC01000282">
    <property type="protein sequence ID" value="PON70499.1"/>
    <property type="molecule type" value="Genomic_DNA"/>
</dbReference>
<sequence>MSKEYRLLKEITPATRSWTAKVLVDDKTMPRSSPSNAKKYQRLILIDPAGTRIQASIYEPDIEKFENKLTVNRSYYVSNAWVRPIPPRYRLVDNEYQWYINKSTLIQPVIEEAENISIPTLSLTKLSDLHKQLGSPQHVGKTSNYILFDYRKKNAENN</sequence>
<organism evidence="2 3">
    <name type="scientific">Trema orientale</name>
    <name type="common">Charcoal tree</name>
    <name type="synonym">Celtis orientalis</name>
    <dbReference type="NCBI Taxonomy" id="63057"/>
    <lineage>
        <taxon>Eukaryota</taxon>
        <taxon>Viridiplantae</taxon>
        <taxon>Streptophyta</taxon>
        <taxon>Embryophyta</taxon>
        <taxon>Tracheophyta</taxon>
        <taxon>Spermatophyta</taxon>
        <taxon>Magnoliopsida</taxon>
        <taxon>eudicotyledons</taxon>
        <taxon>Gunneridae</taxon>
        <taxon>Pentapetalae</taxon>
        <taxon>rosids</taxon>
        <taxon>fabids</taxon>
        <taxon>Rosales</taxon>
        <taxon>Cannabaceae</taxon>
        <taxon>Trema</taxon>
    </lineage>
</organism>
<accession>A0A2P5DB41</accession>
<dbReference type="SUPFAM" id="SSF50249">
    <property type="entry name" value="Nucleic acid-binding proteins"/>
    <property type="match status" value="1"/>
</dbReference>
<dbReference type="InterPro" id="IPR012340">
    <property type="entry name" value="NA-bd_OB-fold"/>
</dbReference>
<evidence type="ECO:0000313" key="2">
    <source>
        <dbReference type="EMBL" id="PON70499.1"/>
    </source>
</evidence>
<dbReference type="OrthoDB" id="1725660at2759"/>
<gene>
    <name evidence="2" type="ORF">TorRG33x02_256550</name>
</gene>
<dbReference type="Proteomes" id="UP000237000">
    <property type="component" value="Unassembled WGS sequence"/>
</dbReference>
<comment type="caution">
    <text evidence="2">The sequence shown here is derived from an EMBL/GenBank/DDBJ whole genome shotgun (WGS) entry which is preliminary data.</text>
</comment>
<dbReference type="STRING" id="63057.A0A2P5DB41"/>
<dbReference type="Gene3D" id="2.40.50.140">
    <property type="entry name" value="Nucleic acid-binding proteins"/>
    <property type="match status" value="1"/>
</dbReference>
<evidence type="ECO:0000313" key="3">
    <source>
        <dbReference type="Proteomes" id="UP000237000"/>
    </source>
</evidence>
<proteinExistence type="predicted"/>
<dbReference type="Pfam" id="PF02721">
    <property type="entry name" value="DUF223"/>
    <property type="match status" value="1"/>
</dbReference>
<evidence type="ECO:0000259" key="1">
    <source>
        <dbReference type="Pfam" id="PF02721"/>
    </source>
</evidence>
<name>A0A2P5DB41_TREOI</name>
<protein>
    <submittedName>
        <fullName evidence="2">Nucleic acid-binding, OB-fold containing protein</fullName>
    </submittedName>
</protein>
<keyword evidence="3" id="KW-1185">Reference proteome</keyword>
<dbReference type="PANTHER" id="PTHR47165">
    <property type="entry name" value="OS03G0429900 PROTEIN"/>
    <property type="match status" value="1"/>
</dbReference>
<dbReference type="AlphaFoldDB" id="A0A2P5DB41"/>